<feature type="compositionally biased region" description="Basic and acidic residues" evidence="1">
    <location>
        <begin position="302"/>
        <end position="319"/>
    </location>
</feature>
<evidence type="ECO:0000313" key="4">
    <source>
        <dbReference type="Proteomes" id="UP000572635"/>
    </source>
</evidence>
<dbReference type="AlphaFoldDB" id="A0A7W8QHN5"/>
<keyword evidence="3" id="KW-0031">Aminopeptidase</keyword>
<dbReference type="InterPro" id="IPR011659">
    <property type="entry name" value="WD40"/>
</dbReference>
<organism evidence="3 4">
    <name type="scientific">Nocardiopsis composta</name>
    <dbReference type="NCBI Taxonomy" id="157465"/>
    <lineage>
        <taxon>Bacteria</taxon>
        <taxon>Bacillati</taxon>
        <taxon>Actinomycetota</taxon>
        <taxon>Actinomycetes</taxon>
        <taxon>Streptosporangiales</taxon>
        <taxon>Nocardiopsidaceae</taxon>
        <taxon>Nocardiopsis</taxon>
    </lineage>
</organism>
<dbReference type="GO" id="GO:0004177">
    <property type="term" value="F:aminopeptidase activity"/>
    <property type="evidence" value="ECO:0007669"/>
    <property type="project" value="UniProtKB-KW"/>
</dbReference>
<dbReference type="SUPFAM" id="SSF82171">
    <property type="entry name" value="DPP6 N-terminal domain-like"/>
    <property type="match status" value="1"/>
</dbReference>
<evidence type="ECO:0000256" key="2">
    <source>
        <dbReference type="SAM" id="SignalP"/>
    </source>
</evidence>
<dbReference type="EMBL" id="JACHDB010000001">
    <property type="protein sequence ID" value="MBB5430399.1"/>
    <property type="molecule type" value="Genomic_DNA"/>
</dbReference>
<feature type="region of interest" description="Disordered" evidence="1">
    <location>
        <begin position="298"/>
        <end position="319"/>
    </location>
</feature>
<keyword evidence="3" id="KW-0645">Protease</keyword>
<evidence type="ECO:0000313" key="3">
    <source>
        <dbReference type="EMBL" id="MBB5430399.1"/>
    </source>
</evidence>
<feature type="chain" id="PRO_5031541026" evidence="2">
    <location>
        <begin position="33"/>
        <end position="319"/>
    </location>
</feature>
<dbReference type="InterPro" id="IPR011042">
    <property type="entry name" value="6-blade_b-propeller_TolB-like"/>
</dbReference>
<dbReference type="Proteomes" id="UP000572635">
    <property type="component" value="Unassembled WGS sequence"/>
</dbReference>
<keyword evidence="3" id="KW-0378">Hydrolase</keyword>
<comment type="caution">
    <text evidence="3">The sequence shown here is derived from an EMBL/GenBank/DDBJ whole genome shotgun (WGS) entry which is preliminary data.</text>
</comment>
<dbReference type="RefSeq" id="WP_184388245.1">
    <property type="nucleotide sequence ID" value="NZ_BAAAJD010000056.1"/>
</dbReference>
<feature type="signal peptide" evidence="2">
    <location>
        <begin position="1"/>
        <end position="32"/>
    </location>
</feature>
<gene>
    <name evidence="3" type="ORF">HDA36_000483</name>
</gene>
<keyword evidence="4" id="KW-1185">Reference proteome</keyword>
<protein>
    <submittedName>
        <fullName evidence="3">Dipeptidyl aminopeptidase/acylaminoacyl peptidase</fullName>
    </submittedName>
</protein>
<sequence>MSEHPRHPLTRPVCIAATAALTLTAAAAPAAADPAGGQPPAGTLIAFDTGEETYDAAVTVIDPQGRVQTETGGLGVQISGMRMSPDGARIALQGFSGPAPRAYLLPVDTGAPAQIPMEYGGLQWQPDWSPDGTRVAFVVEDPCMKICPVVEDGVHTYTVGDEHSRRLLDARDIPDHTAVLWDPREEWIASYPRDTVSSPRIDLLDQETGETVRTVALDGRIFHAQWTPDGSRLLIGTVDGRDGGQTTRAWTLDRDSAEPQEAFSLPGFVPFDWSPDGEWIVRHGPGEQEEYGVHIAPAGDAGDSRLIHETADPPRHLTW</sequence>
<dbReference type="Gene3D" id="2.120.10.30">
    <property type="entry name" value="TolB, C-terminal domain"/>
    <property type="match status" value="2"/>
</dbReference>
<name>A0A7W8QHN5_9ACTN</name>
<dbReference type="Pfam" id="PF07676">
    <property type="entry name" value="PD40"/>
    <property type="match status" value="1"/>
</dbReference>
<evidence type="ECO:0000256" key="1">
    <source>
        <dbReference type="SAM" id="MobiDB-lite"/>
    </source>
</evidence>
<keyword evidence="2" id="KW-0732">Signal</keyword>
<accession>A0A7W8QHN5</accession>
<proteinExistence type="predicted"/>
<reference evidence="3 4" key="1">
    <citation type="submission" date="2020-08" db="EMBL/GenBank/DDBJ databases">
        <title>Sequencing the genomes of 1000 actinobacteria strains.</title>
        <authorList>
            <person name="Klenk H.-P."/>
        </authorList>
    </citation>
    <scope>NUCLEOTIDE SEQUENCE [LARGE SCALE GENOMIC DNA]</scope>
    <source>
        <strain evidence="3 4">DSM 44551</strain>
    </source>
</reference>